<feature type="transmembrane region" description="Helical" evidence="1">
    <location>
        <begin position="88"/>
        <end position="109"/>
    </location>
</feature>
<proteinExistence type="predicted"/>
<dbReference type="EMBL" id="RJKX01000013">
    <property type="protein sequence ID" value="ROQ00110.1"/>
    <property type="molecule type" value="Genomic_DNA"/>
</dbReference>
<protein>
    <submittedName>
        <fullName evidence="2">Uncharacterized membrane protein YgdD (TMEM256/DUF423 family)</fullName>
    </submittedName>
</protein>
<evidence type="ECO:0000313" key="3">
    <source>
        <dbReference type="Proteomes" id="UP000278222"/>
    </source>
</evidence>
<keyword evidence="3" id="KW-1185">Reference proteome</keyword>
<feature type="transmembrane region" description="Helical" evidence="1">
    <location>
        <begin position="45"/>
        <end position="76"/>
    </location>
</feature>
<accession>A0A3N1MBH8</accession>
<gene>
    <name evidence="2" type="ORF">EDC65_1906</name>
</gene>
<dbReference type="AlphaFoldDB" id="A0A3N1MBH8"/>
<reference evidence="2 3" key="1">
    <citation type="submission" date="2018-11" db="EMBL/GenBank/DDBJ databases">
        <title>Genomic Encyclopedia of Type Strains, Phase IV (KMG-IV): sequencing the most valuable type-strain genomes for metagenomic binning, comparative biology and taxonomic classification.</title>
        <authorList>
            <person name="Goeker M."/>
        </authorList>
    </citation>
    <scope>NUCLEOTIDE SEQUENCE [LARGE SCALE GENOMIC DNA]</scope>
    <source>
        <strain evidence="2 3">DSM 5900</strain>
    </source>
</reference>
<keyword evidence="1" id="KW-0472">Membrane</keyword>
<dbReference type="OrthoDB" id="7173378at2"/>
<keyword evidence="1" id="KW-0812">Transmembrane</keyword>
<dbReference type="Pfam" id="PF04241">
    <property type="entry name" value="DUF423"/>
    <property type="match status" value="1"/>
</dbReference>
<evidence type="ECO:0000313" key="2">
    <source>
        <dbReference type="EMBL" id="ROQ00110.1"/>
    </source>
</evidence>
<dbReference type="Proteomes" id="UP000278222">
    <property type="component" value="Unassembled WGS sequence"/>
</dbReference>
<name>A0A3N1MBH8_9PROT</name>
<dbReference type="RefSeq" id="WP_123689426.1">
    <property type="nucleotide sequence ID" value="NZ_AP019700.1"/>
</dbReference>
<dbReference type="InterPro" id="IPR006696">
    <property type="entry name" value="DUF423"/>
</dbReference>
<sequence length="116" mass="11664">MPKGPRLLRLLVVLAGLFGAGGVATAALAAHGGGSELLRTASLFLMVHGAAIAAAAALGAAWAGGVMALGTAVFCGDLVLRVWLGQRLLPMAAPAGGVLMILGWLLLAWQGRARQK</sequence>
<organism evidence="2 3">
    <name type="scientific">Stella humosa</name>
    <dbReference type="NCBI Taxonomy" id="94"/>
    <lineage>
        <taxon>Bacteria</taxon>
        <taxon>Pseudomonadati</taxon>
        <taxon>Pseudomonadota</taxon>
        <taxon>Alphaproteobacteria</taxon>
        <taxon>Rhodospirillales</taxon>
        <taxon>Stellaceae</taxon>
        <taxon>Stella</taxon>
    </lineage>
</organism>
<comment type="caution">
    <text evidence="2">The sequence shown here is derived from an EMBL/GenBank/DDBJ whole genome shotgun (WGS) entry which is preliminary data.</text>
</comment>
<evidence type="ECO:0000256" key="1">
    <source>
        <dbReference type="SAM" id="Phobius"/>
    </source>
</evidence>
<keyword evidence="1" id="KW-1133">Transmembrane helix</keyword>